<accession>X1QA90</accession>
<dbReference type="AlphaFoldDB" id="X1QA90"/>
<proteinExistence type="predicted"/>
<dbReference type="EMBL" id="BARV01031661">
    <property type="protein sequence ID" value="GAI40184.1"/>
    <property type="molecule type" value="Genomic_DNA"/>
</dbReference>
<dbReference type="Pfam" id="PF12974">
    <property type="entry name" value="Phosphonate-bd"/>
    <property type="match status" value="1"/>
</dbReference>
<evidence type="ECO:0008006" key="2">
    <source>
        <dbReference type="Google" id="ProtNLM"/>
    </source>
</evidence>
<protein>
    <recommendedName>
        <fullName evidence="2">SsuA/THI5-like domain-containing protein</fullName>
    </recommendedName>
</protein>
<comment type="caution">
    <text evidence="1">The sequence shown here is derived from an EMBL/GenBank/DDBJ whole genome shotgun (WGS) entry which is preliminary data.</text>
</comment>
<reference evidence="1" key="1">
    <citation type="journal article" date="2014" name="Front. Microbiol.">
        <title>High frequency of phylogenetically diverse reductive dehalogenase-homologous genes in deep subseafloor sedimentary metagenomes.</title>
        <authorList>
            <person name="Kawai M."/>
            <person name="Futagami T."/>
            <person name="Toyoda A."/>
            <person name="Takaki Y."/>
            <person name="Nishi S."/>
            <person name="Hori S."/>
            <person name="Arai W."/>
            <person name="Tsubouchi T."/>
            <person name="Morono Y."/>
            <person name="Uchiyama I."/>
            <person name="Ito T."/>
            <person name="Fujiyama A."/>
            <person name="Inagaki F."/>
            <person name="Takami H."/>
        </authorList>
    </citation>
    <scope>NUCLEOTIDE SEQUENCE</scope>
    <source>
        <strain evidence="1">Expedition CK06-06</strain>
    </source>
</reference>
<gene>
    <name evidence="1" type="ORF">S06H3_50065</name>
</gene>
<feature type="non-terminal residue" evidence="1">
    <location>
        <position position="1"/>
    </location>
</feature>
<evidence type="ECO:0000313" key="1">
    <source>
        <dbReference type="EMBL" id="GAI40184.1"/>
    </source>
</evidence>
<dbReference type="SUPFAM" id="SSF53850">
    <property type="entry name" value="Periplasmic binding protein-like II"/>
    <property type="match status" value="1"/>
</dbReference>
<dbReference type="Gene3D" id="3.40.190.10">
    <property type="entry name" value="Periplasmic binding protein-like II"/>
    <property type="match status" value="1"/>
</dbReference>
<sequence>FKSAGIDPEKDFDASFAGSHSAVIEAVKAGQVDAGATCDNRIEDALEAGVIEEGEIFIAQTTIAIRARKAKYLRKYLHKLLIC</sequence>
<organism evidence="1">
    <name type="scientific">marine sediment metagenome</name>
    <dbReference type="NCBI Taxonomy" id="412755"/>
    <lineage>
        <taxon>unclassified sequences</taxon>
        <taxon>metagenomes</taxon>
        <taxon>ecological metagenomes</taxon>
    </lineage>
</organism>
<name>X1QA90_9ZZZZ</name>